<reference evidence="6 7" key="2">
    <citation type="submission" date="2013-04" db="EMBL/GenBank/DDBJ databases">
        <title>Comparative genomics of 12 strains of Erwinia amylovora identifies a pan-genome with a large conserved core and provides insights into host specificity.</title>
        <authorList>
            <person name="Mann R.A."/>
            <person name="Smits T.H.M."/>
            <person name="Buehlmann A."/>
            <person name="Blom J."/>
            <person name="Goesmann A."/>
            <person name="Frey J.E."/>
            <person name="Plummer K.M."/>
            <person name="Beer S.V."/>
            <person name="Luck J."/>
            <person name="Duffy B."/>
            <person name="Rodoni B."/>
        </authorList>
    </citation>
    <scope>NUCLEOTIDE SEQUENCE [LARGE SCALE GENOMIC DNA]</scope>
    <source>
        <strain evidence="7">CFBP 1232</strain>
    </source>
</reference>
<keyword evidence="4" id="KW-0804">Transcription</keyword>
<comment type="caution">
    <text evidence="6">The sequence shown here is derived from an EMBL/GenBank/DDBJ whole genome shotgun (WGS) entry which is preliminary data.</text>
</comment>
<dbReference type="NCBIfam" id="NF007561">
    <property type="entry name" value="PRK10188.1"/>
    <property type="match status" value="1"/>
</dbReference>
<dbReference type="Gene3D" id="1.10.10.10">
    <property type="entry name" value="Winged helix-like DNA-binding domain superfamily/Winged helix DNA-binding domain"/>
    <property type="match status" value="1"/>
</dbReference>
<dbReference type="SUPFAM" id="SSF46894">
    <property type="entry name" value="C-terminal effector domain of the bipartite response regulators"/>
    <property type="match status" value="1"/>
</dbReference>
<dbReference type="GeneID" id="97605704"/>
<protein>
    <submittedName>
        <fullName evidence="6">Transcriptional activator protein ExpR</fullName>
    </submittedName>
</protein>
<dbReference type="PROSITE" id="PS50043">
    <property type="entry name" value="HTH_LUXR_2"/>
    <property type="match status" value="1"/>
</dbReference>
<dbReference type="InterPro" id="IPR000792">
    <property type="entry name" value="Tscrpt_reg_LuxR_C"/>
</dbReference>
<evidence type="ECO:0000256" key="4">
    <source>
        <dbReference type="ARBA" id="ARBA00023163"/>
    </source>
</evidence>
<dbReference type="Gene3D" id="3.30.450.80">
    <property type="entry name" value="Transcription factor LuxR-like, autoinducer-binding domain"/>
    <property type="match status" value="1"/>
</dbReference>
<dbReference type="CDD" id="cd06170">
    <property type="entry name" value="LuxR_C_like"/>
    <property type="match status" value="1"/>
</dbReference>
<keyword evidence="1" id="KW-0805">Transcription regulation</keyword>
<dbReference type="Pfam" id="PF03472">
    <property type="entry name" value="Autoind_bind"/>
    <property type="match status" value="1"/>
</dbReference>
<dbReference type="SUPFAM" id="SSF75516">
    <property type="entry name" value="Pheromone-binding domain of LuxR-like quorum-sensing transcription factors"/>
    <property type="match status" value="1"/>
</dbReference>
<keyword evidence="3" id="KW-0010">Activator</keyword>
<evidence type="ECO:0000313" key="6">
    <source>
        <dbReference type="EMBL" id="CCO93392.1"/>
    </source>
</evidence>
<proteinExistence type="predicted"/>
<dbReference type="PANTHER" id="PTHR44688:SF16">
    <property type="entry name" value="DNA-BINDING TRANSCRIPTIONAL ACTIVATOR DEVR_DOSR"/>
    <property type="match status" value="1"/>
</dbReference>
<dbReference type="InterPro" id="IPR036388">
    <property type="entry name" value="WH-like_DNA-bd_sf"/>
</dbReference>
<dbReference type="AlphaFoldDB" id="A0A831ET12"/>
<sequence length="240" mass="27536">MTSENYFIWRADIKSAYEKGSGIDHITRLIEQQLRALELDFYSLFIRHPVPFTRPKTFLYSNYPQDWLDHYWREGFYQLDPVLEMCSSPGKIWLWDDKTISAGLCVFEHARNYGIFHGLSCSVMASNRSVGILSMSTANSQKLIKLTTETELKIQYVLELSMAALININDISMATTKLDFSERELEILKWTAEGKTSAEISLILSISQNTVNFHQKKMQKRFNAPNKTQIASYAAAIGLI</sequence>
<dbReference type="InterPro" id="IPR005143">
    <property type="entry name" value="TF_LuxR_autoind-bd_dom"/>
</dbReference>
<dbReference type="InterPro" id="IPR016032">
    <property type="entry name" value="Sig_transdc_resp-reg_C-effctor"/>
</dbReference>
<evidence type="ECO:0000256" key="1">
    <source>
        <dbReference type="ARBA" id="ARBA00023015"/>
    </source>
</evidence>
<keyword evidence="2" id="KW-0238">DNA-binding</keyword>
<dbReference type="FunFam" id="1.10.10.10:FF:000297">
    <property type="entry name" value="DNA-binding transcriptional activator SdiA"/>
    <property type="match status" value="1"/>
</dbReference>
<dbReference type="RefSeq" id="WP_004157020.1">
    <property type="nucleotide sequence ID" value="NZ_BAYW01000002.1"/>
</dbReference>
<accession>A0A831ET12</accession>
<dbReference type="SMART" id="SM00421">
    <property type="entry name" value="HTH_LUXR"/>
    <property type="match status" value="1"/>
</dbReference>
<dbReference type="InterPro" id="IPR036693">
    <property type="entry name" value="TF_LuxR_autoind-bd_dom_sf"/>
</dbReference>
<evidence type="ECO:0000313" key="7">
    <source>
        <dbReference type="Proteomes" id="UP000013111"/>
    </source>
</evidence>
<dbReference type="GO" id="GO:0045893">
    <property type="term" value="P:positive regulation of DNA-templated transcription"/>
    <property type="evidence" value="ECO:0007669"/>
    <property type="project" value="UniProtKB-ARBA"/>
</dbReference>
<name>A0A831ET12_ERWAM</name>
<organism evidence="6 7">
    <name type="scientific">Erwinia amylovora NBRC 12687 = CFBP 1232</name>
    <dbReference type="NCBI Taxonomy" id="1219359"/>
    <lineage>
        <taxon>Bacteria</taxon>
        <taxon>Pseudomonadati</taxon>
        <taxon>Pseudomonadota</taxon>
        <taxon>Gammaproteobacteria</taxon>
        <taxon>Enterobacterales</taxon>
        <taxon>Erwiniaceae</taxon>
        <taxon>Erwinia</taxon>
    </lineage>
</organism>
<gene>
    <name evidence="6" type="primary">expR</name>
    <name evidence="6" type="ORF">BN437_1453</name>
</gene>
<dbReference type="PRINTS" id="PR00038">
    <property type="entry name" value="HTHLUXR"/>
</dbReference>
<evidence type="ECO:0000256" key="3">
    <source>
        <dbReference type="ARBA" id="ARBA00023159"/>
    </source>
</evidence>
<dbReference type="EMBL" id="CAPB01000011">
    <property type="protein sequence ID" value="CCO93392.1"/>
    <property type="molecule type" value="Genomic_DNA"/>
</dbReference>
<dbReference type="Pfam" id="PF00196">
    <property type="entry name" value="GerE"/>
    <property type="match status" value="1"/>
</dbReference>
<reference evidence="6 7" key="1">
    <citation type="submission" date="2012-11" db="EMBL/GenBank/DDBJ databases">
        <authorList>
            <person name="Linke B."/>
        </authorList>
    </citation>
    <scope>NUCLEOTIDE SEQUENCE [LARGE SCALE GENOMIC DNA]</scope>
    <source>
        <strain evidence="7">CFBP 1232</strain>
    </source>
</reference>
<feature type="domain" description="HTH luxR-type" evidence="5">
    <location>
        <begin position="173"/>
        <end position="238"/>
    </location>
</feature>
<dbReference type="Proteomes" id="UP000013111">
    <property type="component" value="Unassembled WGS sequence"/>
</dbReference>
<evidence type="ECO:0000256" key="2">
    <source>
        <dbReference type="ARBA" id="ARBA00023125"/>
    </source>
</evidence>
<evidence type="ECO:0000259" key="5">
    <source>
        <dbReference type="PROSITE" id="PS50043"/>
    </source>
</evidence>
<dbReference type="PANTHER" id="PTHR44688">
    <property type="entry name" value="DNA-BINDING TRANSCRIPTIONAL ACTIVATOR DEVR_DOSR"/>
    <property type="match status" value="1"/>
</dbReference>
<dbReference type="GO" id="GO:0003677">
    <property type="term" value="F:DNA binding"/>
    <property type="evidence" value="ECO:0007669"/>
    <property type="project" value="UniProtKB-KW"/>
</dbReference>